<evidence type="ECO:0000313" key="2">
    <source>
        <dbReference type="EMBL" id="KAG5606479.1"/>
    </source>
</evidence>
<dbReference type="AlphaFoldDB" id="A0A9J5Z3M4"/>
<feature type="region of interest" description="Disordered" evidence="1">
    <location>
        <begin position="48"/>
        <end position="86"/>
    </location>
</feature>
<dbReference type="Proteomes" id="UP000824120">
    <property type="component" value="Chromosome 5"/>
</dbReference>
<dbReference type="EMBL" id="JACXVP010000005">
    <property type="protein sequence ID" value="KAG5606479.1"/>
    <property type="molecule type" value="Genomic_DNA"/>
</dbReference>
<accession>A0A9J5Z3M4</accession>
<evidence type="ECO:0000256" key="1">
    <source>
        <dbReference type="SAM" id="MobiDB-lite"/>
    </source>
</evidence>
<proteinExistence type="predicted"/>
<reference evidence="2 3" key="1">
    <citation type="submission" date="2020-09" db="EMBL/GenBank/DDBJ databases">
        <title>De no assembly of potato wild relative species, Solanum commersonii.</title>
        <authorList>
            <person name="Cho K."/>
        </authorList>
    </citation>
    <scope>NUCLEOTIDE SEQUENCE [LARGE SCALE GENOMIC DNA]</scope>
    <source>
        <strain evidence="2">LZ3.2</strain>
        <tissue evidence="2">Leaf</tissue>
    </source>
</reference>
<comment type="caution">
    <text evidence="2">The sequence shown here is derived from an EMBL/GenBank/DDBJ whole genome shotgun (WGS) entry which is preliminary data.</text>
</comment>
<keyword evidence="3" id="KW-1185">Reference proteome</keyword>
<gene>
    <name evidence="2" type="ORF">H5410_027971</name>
</gene>
<sequence length="118" mass="13368">MANVNGKTPNNYGHIRLFSSGEMKKFGLCLLYKNEPELCSRIRRSRYADSEHHEDASSPSSKKQRSQSKLEDGTLGTLSMKGLGNMFSEKGTRERTWCETVKEARERKAGEVEVRSPL</sequence>
<protein>
    <submittedName>
        <fullName evidence="2">Uncharacterized protein</fullName>
    </submittedName>
</protein>
<name>A0A9J5Z3M4_SOLCO</name>
<organism evidence="2 3">
    <name type="scientific">Solanum commersonii</name>
    <name type="common">Commerson's wild potato</name>
    <name type="synonym">Commerson's nightshade</name>
    <dbReference type="NCBI Taxonomy" id="4109"/>
    <lineage>
        <taxon>Eukaryota</taxon>
        <taxon>Viridiplantae</taxon>
        <taxon>Streptophyta</taxon>
        <taxon>Embryophyta</taxon>
        <taxon>Tracheophyta</taxon>
        <taxon>Spermatophyta</taxon>
        <taxon>Magnoliopsida</taxon>
        <taxon>eudicotyledons</taxon>
        <taxon>Gunneridae</taxon>
        <taxon>Pentapetalae</taxon>
        <taxon>asterids</taxon>
        <taxon>lamiids</taxon>
        <taxon>Solanales</taxon>
        <taxon>Solanaceae</taxon>
        <taxon>Solanoideae</taxon>
        <taxon>Solaneae</taxon>
        <taxon>Solanum</taxon>
    </lineage>
</organism>
<evidence type="ECO:0000313" key="3">
    <source>
        <dbReference type="Proteomes" id="UP000824120"/>
    </source>
</evidence>